<reference evidence="1 2" key="1">
    <citation type="submission" date="2020-08" db="EMBL/GenBank/DDBJ databases">
        <title>Plant Genome Project.</title>
        <authorList>
            <person name="Zhang R.-G."/>
        </authorList>
    </citation>
    <scope>NUCLEOTIDE SEQUENCE [LARGE SCALE GENOMIC DNA]</scope>
    <source>
        <tissue evidence="1">Rhizome</tissue>
    </source>
</reference>
<keyword evidence="2" id="KW-1185">Reference proteome</keyword>
<gene>
    <name evidence="1" type="ORF">ZIOFF_070228</name>
</gene>
<name>A0A8J5CWK2_ZINOF</name>
<evidence type="ECO:0000313" key="1">
    <source>
        <dbReference type="EMBL" id="KAG6472751.1"/>
    </source>
</evidence>
<dbReference type="EMBL" id="JACMSC010000020">
    <property type="protein sequence ID" value="KAG6472751.1"/>
    <property type="molecule type" value="Genomic_DNA"/>
</dbReference>
<evidence type="ECO:0000313" key="2">
    <source>
        <dbReference type="Proteomes" id="UP000734854"/>
    </source>
</evidence>
<dbReference type="AlphaFoldDB" id="A0A8J5CWK2"/>
<dbReference type="Proteomes" id="UP000734854">
    <property type="component" value="Unassembled WGS sequence"/>
</dbReference>
<proteinExistence type="predicted"/>
<organism evidence="1 2">
    <name type="scientific">Zingiber officinale</name>
    <name type="common">Ginger</name>
    <name type="synonym">Amomum zingiber</name>
    <dbReference type="NCBI Taxonomy" id="94328"/>
    <lineage>
        <taxon>Eukaryota</taxon>
        <taxon>Viridiplantae</taxon>
        <taxon>Streptophyta</taxon>
        <taxon>Embryophyta</taxon>
        <taxon>Tracheophyta</taxon>
        <taxon>Spermatophyta</taxon>
        <taxon>Magnoliopsida</taxon>
        <taxon>Liliopsida</taxon>
        <taxon>Zingiberales</taxon>
        <taxon>Zingiberaceae</taxon>
        <taxon>Zingiber</taxon>
    </lineage>
</organism>
<sequence>MSAAHASPVFPPYSTWIESEQKCDMTPSQSRRRATCVLHPFSLNLFRHICTCLPESAQELAAEHAVQVSVKLGATSNNIYSVHVPLRLDAGPAIKSVQCRGKGKGRGDQIWMDQELKSKIAFPMGGGLWDRVMCSSSSAEVLEATGELTNHVEGGPGVDPLAAAWRLTAVGGRSPTLFGGSVGPSNIEQLLPEDHEHDDHEFNRGALFFHDQNNSDIFWMKQRQVAVEIKNTAPA</sequence>
<comment type="caution">
    <text evidence="1">The sequence shown here is derived from an EMBL/GenBank/DDBJ whole genome shotgun (WGS) entry which is preliminary data.</text>
</comment>
<protein>
    <submittedName>
        <fullName evidence="1">Uncharacterized protein</fullName>
    </submittedName>
</protein>
<accession>A0A8J5CWK2</accession>